<organism evidence="5 6">
    <name type="scientific">Acetobacter vaccinii</name>
    <dbReference type="NCBI Taxonomy" id="2592655"/>
    <lineage>
        <taxon>Bacteria</taxon>
        <taxon>Pseudomonadati</taxon>
        <taxon>Pseudomonadota</taxon>
        <taxon>Alphaproteobacteria</taxon>
        <taxon>Acetobacterales</taxon>
        <taxon>Acetobacteraceae</taxon>
        <taxon>Acetobacter</taxon>
    </lineage>
</organism>
<feature type="signal peptide" evidence="4">
    <location>
        <begin position="1"/>
        <end position="20"/>
    </location>
</feature>
<evidence type="ECO:0000256" key="1">
    <source>
        <dbReference type="ARBA" id="ARBA00006135"/>
    </source>
</evidence>
<dbReference type="OrthoDB" id="9815808at2"/>
<evidence type="ECO:0000313" key="5">
    <source>
        <dbReference type="EMBL" id="QEO18868.1"/>
    </source>
</evidence>
<dbReference type="EMBL" id="CP043507">
    <property type="protein sequence ID" value="QEO18868.1"/>
    <property type="molecule type" value="Genomic_DNA"/>
</dbReference>
<keyword evidence="6" id="KW-1185">Reference proteome</keyword>
<proteinExistence type="inferred from homology"/>
<evidence type="ECO:0000256" key="2">
    <source>
        <dbReference type="ARBA" id="ARBA00022729"/>
    </source>
</evidence>
<dbReference type="AlphaFoldDB" id="A0A5C1YT94"/>
<dbReference type="InterPro" id="IPR038161">
    <property type="entry name" value="VirB9/CagX/TrbG_C_sf"/>
</dbReference>
<dbReference type="InterPro" id="IPR033645">
    <property type="entry name" value="VirB9/CagX/TrbG_C"/>
</dbReference>
<feature type="region of interest" description="Disordered" evidence="3">
    <location>
        <begin position="73"/>
        <end position="106"/>
    </location>
</feature>
<sequence length="331" mass="34633">MIRRAPFFLMLTAVSGCASSALNAPVMVQTPGLPSAELALQRSLDRVHSFMDSLGERLETPARQALPLPTTRVAAQTPPVASSAAAPPPRAPAPPTPPVATPAEGQALPHQAQPLYGRGGIVWFAYADGSPTLTCAAQDVCILRLQSGETLNRDAIPSDLQAAGWRVDIVRGTRGIHAGWALALAPTAQARETILRITTSRRTYVARLTASAPSMRIIAFTYAPGDPSSQPEIAAGSGAGGTPDFSFRCTGDAPWKPLRVYREGGHTYIQFPPGGIAAAPRLVIVSPQSGAAQAYTTVGDSYVISQPVDEALLIGHEPGSPSIRITHGTAQ</sequence>
<reference evidence="5 6" key="1">
    <citation type="submission" date="2019-09" db="EMBL/GenBank/DDBJ databases">
        <title>Genome sequencing of strain KACC 21233.</title>
        <authorList>
            <person name="Heo J."/>
            <person name="Kim S.-J."/>
            <person name="Kim J.-S."/>
            <person name="Hong S.-B."/>
            <person name="Kwon S.-W."/>
        </authorList>
    </citation>
    <scope>NUCLEOTIDE SEQUENCE [LARGE SCALE GENOMIC DNA]</scope>
    <source>
        <strain evidence="5 6">KACC 21233</strain>
        <plasmid evidence="5 6">unnamed1</plasmid>
    </source>
</reference>
<gene>
    <name evidence="5" type="ORF">FLP30_13460</name>
</gene>
<evidence type="ECO:0000313" key="6">
    <source>
        <dbReference type="Proteomes" id="UP000324536"/>
    </source>
</evidence>
<comment type="similarity">
    <text evidence="1">Belongs to the TrbG/VirB9 family.</text>
</comment>
<geneLocation type="plasmid" evidence="5">
    <name>unnamed1</name>
</geneLocation>
<evidence type="ECO:0000256" key="3">
    <source>
        <dbReference type="SAM" id="MobiDB-lite"/>
    </source>
</evidence>
<protein>
    <submittedName>
        <fullName evidence="5">Conjugal transfer protein TrbG</fullName>
    </submittedName>
</protein>
<dbReference type="CDD" id="cd06911">
    <property type="entry name" value="VirB9_CagX_TrbG"/>
    <property type="match status" value="1"/>
</dbReference>
<evidence type="ECO:0000256" key="4">
    <source>
        <dbReference type="SAM" id="SignalP"/>
    </source>
</evidence>
<dbReference type="InterPro" id="IPR010258">
    <property type="entry name" value="Conjugal_tfr_TrbG/VirB9/CagX"/>
</dbReference>
<dbReference type="Gene3D" id="2.60.40.2500">
    <property type="match status" value="1"/>
</dbReference>
<feature type="compositionally biased region" description="Pro residues" evidence="3">
    <location>
        <begin position="86"/>
        <end position="100"/>
    </location>
</feature>
<dbReference type="Pfam" id="PF03524">
    <property type="entry name" value="CagX"/>
    <property type="match status" value="1"/>
</dbReference>
<dbReference type="Proteomes" id="UP000324536">
    <property type="component" value="Plasmid unnamed1"/>
</dbReference>
<accession>A0A5C1YT94</accession>
<feature type="chain" id="PRO_5023043127" evidence="4">
    <location>
        <begin position="21"/>
        <end position="331"/>
    </location>
</feature>
<dbReference type="PROSITE" id="PS51257">
    <property type="entry name" value="PROKAR_LIPOPROTEIN"/>
    <property type="match status" value="1"/>
</dbReference>
<keyword evidence="2 4" id="KW-0732">Signal</keyword>
<feature type="compositionally biased region" description="Low complexity" evidence="3">
    <location>
        <begin position="73"/>
        <end position="85"/>
    </location>
</feature>
<dbReference type="KEGG" id="acek:FLP30_13460"/>
<keyword evidence="5" id="KW-0614">Plasmid</keyword>
<dbReference type="RefSeq" id="WP_149280522.1">
    <property type="nucleotide sequence ID" value="NZ_CP043507.1"/>
</dbReference>
<name>A0A5C1YT94_9PROT</name>